<dbReference type="Gene3D" id="3.40.50.150">
    <property type="entry name" value="Vaccinia Virus protein VP39"/>
    <property type="match status" value="1"/>
</dbReference>
<dbReference type="AlphaFoldDB" id="A0A379ADY7"/>
<dbReference type="UniPathway" id="UPA00232"/>
<comment type="catalytic activity">
    <reaction evidence="5">
        <text>a 3-(all-trans-polyprenyl)benzene-1,2-diol + S-adenosyl-L-methionine = a 2-methoxy-6-(all-trans-polyprenyl)phenol + S-adenosyl-L-homocysteine + H(+)</text>
        <dbReference type="Rhea" id="RHEA:31411"/>
        <dbReference type="Rhea" id="RHEA-COMP:9550"/>
        <dbReference type="Rhea" id="RHEA-COMP:9551"/>
        <dbReference type="ChEBI" id="CHEBI:15378"/>
        <dbReference type="ChEBI" id="CHEBI:57856"/>
        <dbReference type="ChEBI" id="CHEBI:59789"/>
        <dbReference type="ChEBI" id="CHEBI:62729"/>
        <dbReference type="ChEBI" id="CHEBI:62731"/>
        <dbReference type="EC" id="2.1.1.222"/>
    </reaction>
</comment>
<dbReference type="Pfam" id="PF13489">
    <property type="entry name" value="Methyltransf_23"/>
    <property type="match status" value="1"/>
</dbReference>
<keyword evidence="7" id="KW-1185">Reference proteome</keyword>
<evidence type="ECO:0000256" key="4">
    <source>
        <dbReference type="ARBA" id="ARBA00022691"/>
    </source>
</evidence>
<feature type="binding site" evidence="5">
    <location>
        <position position="129"/>
    </location>
    <ligand>
        <name>S-adenosyl-L-methionine</name>
        <dbReference type="ChEBI" id="CHEBI:59789"/>
    </ligand>
</feature>
<dbReference type="FunFam" id="3.40.50.150:FF:000028">
    <property type="entry name" value="Ubiquinone biosynthesis O-methyltransferase"/>
    <property type="match status" value="1"/>
</dbReference>
<dbReference type="CDD" id="cd02440">
    <property type="entry name" value="AdoMet_MTases"/>
    <property type="match status" value="1"/>
</dbReference>
<feature type="binding site" evidence="5">
    <location>
        <position position="85"/>
    </location>
    <ligand>
        <name>S-adenosyl-L-methionine</name>
        <dbReference type="ChEBI" id="CHEBI:59789"/>
    </ligand>
</feature>
<evidence type="ECO:0000313" key="6">
    <source>
        <dbReference type="EMBL" id="SUB15798.1"/>
    </source>
</evidence>
<proteinExistence type="inferred from homology"/>
<dbReference type="EC" id="2.1.1.222" evidence="5"/>
<evidence type="ECO:0000256" key="3">
    <source>
        <dbReference type="ARBA" id="ARBA00022688"/>
    </source>
</evidence>
<dbReference type="HAMAP" id="MF_00472">
    <property type="entry name" value="UbiG"/>
    <property type="match status" value="1"/>
</dbReference>
<dbReference type="EC" id="2.1.1.64" evidence="5"/>
<dbReference type="InterPro" id="IPR010233">
    <property type="entry name" value="UbiG_MeTrfase"/>
</dbReference>
<dbReference type="STRING" id="549.BEE12_01000"/>
<organism evidence="6 7">
    <name type="scientific">Enterobacter agglomerans</name>
    <name type="common">Erwinia herbicola</name>
    <name type="synonym">Pantoea agglomerans</name>
    <dbReference type="NCBI Taxonomy" id="549"/>
    <lineage>
        <taxon>Bacteria</taxon>
        <taxon>Pseudomonadati</taxon>
        <taxon>Pseudomonadota</taxon>
        <taxon>Gammaproteobacteria</taxon>
        <taxon>Enterobacterales</taxon>
        <taxon>Erwiniaceae</taxon>
        <taxon>Pantoea</taxon>
        <taxon>Pantoea agglomerans group</taxon>
    </lineage>
</organism>
<comment type="pathway">
    <text evidence="5">Cofactor biosynthesis; ubiquinone biosynthesis.</text>
</comment>
<dbReference type="GO" id="GO:0032259">
    <property type="term" value="P:methylation"/>
    <property type="evidence" value="ECO:0007669"/>
    <property type="project" value="UniProtKB-KW"/>
</dbReference>
<comment type="similarity">
    <text evidence="5">Belongs to the methyltransferase superfamily. UbiG/COQ3 family.</text>
</comment>
<protein>
    <recommendedName>
        <fullName evidence="5">Ubiquinone biosynthesis O-methyltransferase</fullName>
    </recommendedName>
    <alternativeName>
        <fullName evidence="5">2-polyprenyl-6-hydroxyphenol methylase</fullName>
        <ecNumber evidence="5">2.1.1.222</ecNumber>
    </alternativeName>
    <alternativeName>
        <fullName evidence="5">3-demethylubiquinone 3-O-methyltransferase</fullName>
        <ecNumber evidence="5">2.1.1.64</ecNumber>
    </alternativeName>
</protein>
<dbReference type="GO" id="GO:0061542">
    <property type="term" value="F:3-demethylubiquinol 3-O-methyltransferase activity"/>
    <property type="evidence" value="ECO:0007669"/>
    <property type="project" value="UniProtKB-UniRule"/>
</dbReference>
<keyword evidence="4 5" id="KW-0949">S-adenosyl-L-methionine</keyword>
<keyword evidence="3 5" id="KW-0831">Ubiquinone biosynthesis</keyword>
<dbReference type="SUPFAM" id="SSF53335">
    <property type="entry name" value="S-adenosyl-L-methionine-dependent methyltransferases"/>
    <property type="match status" value="1"/>
</dbReference>
<feature type="binding site" evidence="5">
    <location>
        <position position="64"/>
    </location>
    <ligand>
        <name>S-adenosyl-L-methionine</name>
        <dbReference type="ChEBI" id="CHEBI:59789"/>
    </ligand>
</feature>
<comment type="catalytic activity">
    <reaction evidence="5">
        <text>a 3-demethylubiquinol + S-adenosyl-L-methionine = a ubiquinol + S-adenosyl-L-homocysteine + H(+)</text>
        <dbReference type="Rhea" id="RHEA:44380"/>
        <dbReference type="Rhea" id="RHEA-COMP:9566"/>
        <dbReference type="Rhea" id="RHEA-COMP:10914"/>
        <dbReference type="ChEBI" id="CHEBI:15378"/>
        <dbReference type="ChEBI" id="CHEBI:17976"/>
        <dbReference type="ChEBI" id="CHEBI:57856"/>
        <dbReference type="ChEBI" id="CHEBI:59789"/>
        <dbReference type="ChEBI" id="CHEBI:84422"/>
        <dbReference type="EC" id="2.1.1.64"/>
    </reaction>
</comment>
<reference evidence="6 7" key="1">
    <citation type="submission" date="2018-06" db="EMBL/GenBank/DDBJ databases">
        <authorList>
            <consortium name="Pathogen Informatics"/>
            <person name="Doyle S."/>
        </authorList>
    </citation>
    <scope>NUCLEOTIDE SEQUENCE [LARGE SCALE GENOMIC DNA]</scope>
    <source>
        <strain evidence="6 7">NCTC9381</strain>
    </source>
</reference>
<gene>
    <name evidence="5 6" type="primary">ubiG</name>
    <name evidence="6" type="ORF">NCTC9381_01692</name>
</gene>
<dbReference type="Proteomes" id="UP000254640">
    <property type="component" value="Unassembled WGS sequence"/>
</dbReference>
<accession>A0A379ADY7</accession>
<feature type="binding site" evidence="5">
    <location>
        <position position="44"/>
    </location>
    <ligand>
        <name>S-adenosyl-L-methionine</name>
        <dbReference type="ChEBI" id="CHEBI:59789"/>
    </ligand>
</feature>
<dbReference type="NCBIfam" id="TIGR01983">
    <property type="entry name" value="UbiG"/>
    <property type="match status" value="1"/>
</dbReference>
<dbReference type="PANTHER" id="PTHR43464">
    <property type="entry name" value="METHYLTRANSFERASE"/>
    <property type="match status" value="1"/>
</dbReference>
<dbReference type="GO" id="GO:0102208">
    <property type="term" value="F:2-polyprenyl-6-hydroxyphenol methylase activity"/>
    <property type="evidence" value="ECO:0007669"/>
    <property type="project" value="UniProtKB-EC"/>
</dbReference>
<dbReference type="InterPro" id="IPR029063">
    <property type="entry name" value="SAM-dependent_MTases_sf"/>
</dbReference>
<keyword evidence="2 5" id="KW-0808">Transferase</keyword>
<evidence type="ECO:0000256" key="1">
    <source>
        <dbReference type="ARBA" id="ARBA00022603"/>
    </source>
</evidence>
<keyword evidence="6" id="KW-0830">Ubiquinone</keyword>
<name>A0A379ADY7_ENTAG</name>
<dbReference type="GO" id="GO:0010420">
    <property type="term" value="F:polyprenyldihydroxybenzoate methyltransferase activity"/>
    <property type="evidence" value="ECO:0007669"/>
    <property type="project" value="InterPro"/>
</dbReference>
<evidence type="ECO:0000256" key="2">
    <source>
        <dbReference type="ARBA" id="ARBA00022679"/>
    </source>
</evidence>
<dbReference type="EMBL" id="UGSO01000001">
    <property type="protein sequence ID" value="SUB15798.1"/>
    <property type="molecule type" value="Genomic_DNA"/>
</dbReference>
<keyword evidence="1 5" id="KW-0489">Methyltransferase</keyword>
<sequence>MNAQPQNHQQNVDAQEIAKFEAVASRWWDLEGEFKPLHRINPLRLGYIAQHSNGLFGKTVLDVGCGGGILAESMAREGAVVTGLDMGAEPLAVARLHALESGVTLDYVQQTVEEHAEQHAGKYDVVTCMEMLEHVPDPRSVVHACAKLVKPGGEVFFSTLNRNPKAWLLAIFGAEYVLRMLPRGTHDVKKFIRPSELLGWVDETALRERHIIGLHYNPVTNRFKLAPGTDVNYMVHTPPRRLSDPPA</sequence>
<evidence type="ECO:0000313" key="7">
    <source>
        <dbReference type="Proteomes" id="UP000254640"/>
    </source>
</evidence>
<dbReference type="PANTHER" id="PTHR43464:SF19">
    <property type="entry name" value="UBIQUINONE BIOSYNTHESIS O-METHYLTRANSFERASE, MITOCHONDRIAL"/>
    <property type="match status" value="1"/>
</dbReference>
<comment type="function">
    <text evidence="5">O-methyltransferase that catalyzes the 2 O-methylation steps in the ubiquinone biosynthetic pathway.</text>
</comment>
<evidence type="ECO:0000256" key="5">
    <source>
        <dbReference type="HAMAP-Rule" id="MF_00472"/>
    </source>
</evidence>